<dbReference type="EMBL" id="JADNYJ010000001">
    <property type="protein sequence ID" value="KAF8914259.1"/>
    <property type="molecule type" value="Genomic_DNA"/>
</dbReference>
<dbReference type="PANTHER" id="PTHR15615:SF108">
    <property type="entry name" value="PROTEIN CNPPD1"/>
    <property type="match status" value="1"/>
</dbReference>
<reference evidence="1" key="1">
    <citation type="submission" date="2020-11" db="EMBL/GenBank/DDBJ databases">
        <authorList>
            <consortium name="DOE Joint Genome Institute"/>
            <person name="Ahrendt S."/>
            <person name="Riley R."/>
            <person name="Andreopoulos W."/>
            <person name="LaButti K."/>
            <person name="Pangilinan J."/>
            <person name="Ruiz-duenas F.J."/>
            <person name="Barrasa J.M."/>
            <person name="Sanchez-Garcia M."/>
            <person name="Camarero S."/>
            <person name="Miyauchi S."/>
            <person name="Serrano A."/>
            <person name="Linde D."/>
            <person name="Babiker R."/>
            <person name="Drula E."/>
            <person name="Ayuso-Fernandez I."/>
            <person name="Pacheco R."/>
            <person name="Padilla G."/>
            <person name="Ferreira P."/>
            <person name="Barriuso J."/>
            <person name="Kellner H."/>
            <person name="Castanera R."/>
            <person name="Alfaro M."/>
            <person name="Ramirez L."/>
            <person name="Pisabarro A.G."/>
            <person name="Kuo A."/>
            <person name="Tritt A."/>
            <person name="Lipzen A."/>
            <person name="He G."/>
            <person name="Yan M."/>
            <person name="Ng V."/>
            <person name="Cullen D."/>
            <person name="Martin F."/>
            <person name="Rosso M.-N."/>
            <person name="Henrissat B."/>
            <person name="Hibbett D."/>
            <person name="Martinez A.T."/>
            <person name="Grigoriev I.V."/>
        </authorList>
    </citation>
    <scope>NUCLEOTIDE SEQUENCE</scope>
    <source>
        <strain evidence="1">AH 44721</strain>
    </source>
</reference>
<evidence type="ECO:0000313" key="2">
    <source>
        <dbReference type="Proteomes" id="UP000724874"/>
    </source>
</evidence>
<dbReference type="Gene3D" id="1.10.472.10">
    <property type="entry name" value="Cyclin-like"/>
    <property type="match status" value="1"/>
</dbReference>
<dbReference type="SUPFAM" id="SSF47954">
    <property type="entry name" value="Cyclin-like"/>
    <property type="match status" value="1"/>
</dbReference>
<name>A0A9P5P536_GYMJU</name>
<sequence>MIPSLVYEYSHLAADGIDHHLFAELCSNAILNNSPELPTYHNTNEVDCKECLSKYISSIIYRSNYSVNVAIGALIFVKRFQEAIELRQAECGEEVADAGRLFFISYMIAAKVLYDWQPRMRFWTELANDQYSRQGLARLEIQFYDMVGWKVHIDGPTFNHCFVGMMDAYHYYLERHALPSAPPPVYQNVPKHETVRIPIADVVYQLASRGSISDHDEEDKAPFVLPLQAHKILQSGWQLWGLIFPLPQVV</sequence>
<accession>A0A9P5P536</accession>
<dbReference type="OrthoDB" id="3033202at2759"/>
<dbReference type="PANTHER" id="PTHR15615">
    <property type="match status" value="1"/>
</dbReference>
<dbReference type="InterPro" id="IPR013922">
    <property type="entry name" value="Cyclin_PHO80-like"/>
</dbReference>
<gene>
    <name evidence="1" type="ORF">CPB84DRAFT_1758838</name>
</gene>
<evidence type="ECO:0008006" key="3">
    <source>
        <dbReference type="Google" id="ProtNLM"/>
    </source>
</evidence>
<dbReference type="Proteomes" id="UP000724874">
    <property type="component" value="Unassembled WGS sequence"/>
</dbReference>
<protein>
    <recommendedName>
        <fullName evidence="3">Cyclin N-terminal domain-containing protein</fullName>
    </recommendedName>
</protein>
<dbReference type="GO" id="GO:0019901">
    <property type="term" value="F:protein kinase binding"/>
    <property type="evidence" value="ECO:0007669"/>
    <property type="project" value="InterPro"/>
</dbReference>
<keyword evidence="2" id="KW-1185">Reference proteome</keyword>
<dbReference type="CDD" id="cd20557">
    <property type="entry name" value="CYCLIN_ScPCL1-like"/>
    <property type="match status" value="1"/>
</dbReference>
<comment type="caution">
    <text evidence="1">The sequence shown here is derived from an EMBL/GenBank/DDBJ whole genome shotgun (WGS) entry which is preliminary data.</text>
</comment>
<dbReference type="InterPro" id="IPR036915">
    <property type="entry name" value="Cyclin-like_sf"/>
</dbReference>
<organism evidence="1 2">
    <name type="scientific">Gymnopilus junonius</name>
    <name type="common">Spectacular rustgill mushroom</name>
    <name type="synonym">Gymnopilus spectabilis subsp. junonius</name>
    <dbReference type="NCBI Taxonomy" id="109634"/>
    <lineage>
        <taxon>Eukaryota</taxon>
        <taxon>Fungi</taxon>
        <taxon>Dikarya</taxon>
        <taxon>Basidiomycota</taxon>
        <taxon>Agaricomycotina</taxon>
        <taxon>Agaricomycetes</taxon>
        <taxon>Agaricomycetidae</taxon>
        <taxon>Agaricales</taxon>
        <taxon>Agaricineae</taxon>
        <taxon>Hymenogastraceae</taxon>
        <taxon>Gymnopilus</taxon>
    </lineage>
</organism>
<dbReference type="AlphaFoldDB" id="A0A9P5P536"/>
<evidence type="ECO:0000313" key="1">
    <source>
        <dbReference type="EMBL" id="KAF8914259.1"/>
    </source>
</evidence>
<proteinExistence type="predicted"/>